<proteinExistence type="predicted"/>
<dbReference type="AlphaFoldDB" id="A0A8K1C9M3"/>
<reference evidence="3" key="1">
    <citation type="submission" date="2019-03" db="EMBL/GenBank/DDBJ databases">
        <title>Long read genome sequence of the mycoparasitic Pythium oligandrum ATCC 38472 isolated from sugarbeet rhizosphere.</title>
        <authorList>
            <person name="Gaulin E."/>
        </authorList>
    </citation>
    <scope>NUCLEOTIDE SEQUENCE</scope>
    <source>
        <strain evidence="3">ATCC 38472_TT</strain>
    </source>
</reference>
<protein>
    <recommendedName>
        <fullName evidence="2">Potassium channel domain-containing protein</fullName>
    </recommendedName>
</protein>
<evidence type="ECO:0000313" key="3">
    <source>
        <dbReference type="EMBL" id="TMW59259.1"/>
    </source>
</evidence>
<feature type="transmembrane region" description="Helical" evidence="1">
    <location>
        <begin position="68"/>
        <end position="89"/>
    </location>
</feature>
<dbReference type="OrthoDB" id="433309at2759"/>
<accession>A0A8K1C9M3</accession>
<feature type="transmembrane region" description="Helical" evidence="1">
    <location>
        <begin position="39"/>
        <end position="56"/>
    </location>
</feature>
<dbReference type="Gene3D" id="1.10.287.70">
    <property type="match status" value="1"/>
</dbReference>
<keyword evidence="1" id="KW-0472">Membrane</keyword>
<sequence length="365" mass="40886">MNRANSDTTSLSGRMDPQIVETIQRLDRVRRWNGQRAKVENAMFTGALVSIILVMVESELLWTHYDTTARWIVKTSLSVVSMLLALALIRRYILVARVQVETAQLPPNTKFYHPSSGLLGWFLCETFLCLFHVPVFARQTQSSPHDGGLARIDQLDTLVLLRVYLLSRYLRNSVGVAALSAPHYVHVIHSFHRVDVASVWFTIKFLFQKHPLLFTSLALVIDWVLTSTALNFLERGVNESLLSAYDAIWLTIVTMTSVGYGEIAPETLGGKLAIALGAIVGGSVIMCLLRVVLIDALLLTPQERLVLDVRRPSTQQAQEDARLRCRGSPSFIALYPIHAESRSSCFSFLVRIHVILVNVYGIQDT</sequence>
<dbReference type="PANTHER" id="PTHR10153">
    <property type="entry name" value="SMALL CONDUCTANCE CALCIUM-ACTIVATED POTASSIUM CHANNEL"/>
    <property type="match status" value="1"/>
</dbReference>
<evidence type="ECO:0000259" key="2">
    <source>
        <dbReference type="Pfam" id="PF07885"/>
    </source>
</evidence>
<organism evidence="3 4">
    <name type="scientific">Pythium oligandrum</name>
    <name type="common">Mycoparasitic fungus</name>
    <dbReference type="NCBI Taxonomy" id="41045"/>
    <lineage>
        <taxon>Eukaryota</taxon>
        <taxon>Sar</taxon>
        <taxon>Stramenopiles</taxon>
        <taxon>Oomycota</taxon>
        <taxon>Peronosporomycetes</taxon>
        <taxon>Pythiales</taxon>
        <taxon>Pythiaceae</taxon>
        <taxon>Pythium</taxon>
    </lineage>
</organism>
<evidence type="ECO:0000313" key="4">
    <source>
        <dbReference type="Proteomes" id="UP000794436"/>
    </source>
</evidence>
<dbReference type="Pfam" id="PF07885">
    <property type="entry name" value="Ion_trans_2"/>
    <property type="match status" value="1"/>
</dbReference>
<dbReference type="InterPro" id="IPR015449">
    <property type="entry name" value="K_chnl_Ca-activ_SK"/>
</dbReference>
<feature type="domain" description="Potassium channel" evidence="2">
    <location>
        <begin position="220"/>
        <end position="292"/>
    </location>
</feature>
<feature type="transmembrane region" description="Helical" evidence="1">
    <location>
        <begin position="240"/>
        <end position="260"/>
    </location>
</feature>
<name>A0A8K1C9M3_PYTOL</name>
<comment type="caution">
    <text evidence="3">The sequence shown here is derived from an EMBL/GenBank/DDBJ whole genome shotgun (WGS) entry which is preliminary data.</text>
</comment>
<keyword evidence="1" id="KW-0812">Transmembrane</keyword>
<dbReference type="GO" id="GO:0016286">
    <property type="term" value="F:small conductance calcium-activated potassium channel activity"/>
    <property type="evidence" value="ECO:0007669"/>
    <property type="project" value="InterPro"/>
</dbReference>
<evidence type="ECO:0000256" key="1">
    <source>
        <dbReference type="SAM" id="Phobius"/>
    </source>
</evidence>
<dbReference type="GO" id="GO:0016020">
    <property type="term" value="C:membrane"/>
    <property type="evidence" value="ECO:0007669"/>
    <property type="project" value="InterPro"/>
</dbReference>
<feature type="transmembrane region" description="Helical" evidence="1">
    <location>
        <begin position="212"/>
        <end position="233"/>
    </location>
</feature>
<dbReference type="InterPro" id="IPR013099">
    <property type="entry name" value="K_chnl_dom"/>
</dbReference>
<gene>
    <name evidence="3" type="ORF">Poli38472_004328</name>
</gene>
<keyword evidence="4" id="KW-1185">Reference proteome</keyword>
<dbReference type="EMBL" id="SPLM01000109">
    <property type="protein sequence ID" value="TMW59259.1"/>
    <property type="molecule type" value="Genomic_DNA"/>
</dbReference>
<keyword evidence="1" id="KW-1133">Transmembrane helix</keyword>
<dbReference type="Proteomes" id="UP000794436">
    <property type="component" value="Unassembled WGS sequence"/>
</dbReference>
<feature type="transmembrane region" description="Helical" evidence="1">
    <location>
        <begin position="272"/>
        <end position="293"/>
    </location>
</feature>
<dbReference type="SUPFAM" id="SSF81324">
    <property type="entry name" value="Voltage-gated potassium channels"/>
    <property type="match status" value="1"/>
</dbReference>
<feature type="transmembrane region" description="Helical" evidence="1">
    <location>
        <begin position="118"/>
        <end position="137"/>
    </location>
</feature>